<feature type="domain" description="CXXC-type" evidence="9">
    <location>
        <begin position="682"/>
        <end position="722"/>
    </location>
</feature>
<feature type="compositionally biased region" description="Gly residues" evidence="8">
    <location>
        <begin position="379"/>
        <end position="388"/>
    </location>
</feature>
<reference evidence="10" key="1">
    <citation type="journal article" date="2023" name="IScience">
        <title>Live-bearing cockroach genome reveals convergent evolutionary mechanisms linked to viviparity in insects and beyond.</title>
        <authorList>
            <person name="Fouks B."/>
            <person name="Harrison M.C."/>
            <person name="Mikhailova A.A."/>
            <person name="Marchal E."/>
            <person name="English S."/>
            <person name="Carruthers M."/>
            <person name="Jennings E.C."/>
            <person name="Chiamaka E.L."/>
            <person name="Frigard R.A."/>
            <person name="Pippel M."/>
            <person name="Attardo G.M."/>
            <person name="Benoit J.B."/>
            <person name="Bornberg-Bauer E."/>
            <person name="Tobe S.S."/>
        </authorList>
    </citation>
    <scope>NUCLEOTIDE SEQUENCE</scope>
    <source>
        <strain evidence="10">Stay&amp;Tobe</strain>
    </source>
</reference>
<keyword evidence="6" id="KW-0325">Glycoprotein</keyword>
<dbReference type="Gene3D" id="2.10.90.10">
    <property type="entry name" value="Cystine-knot cytokines"/>
    <property type="match status" value="1"/>
</dbReference>
<dbReference type="GO" id="GO:0005615">
    <property type="term" value="C:extracellular space"/>
    <property type="evidence" value="ECO:0007669"/>
    <property type="project" value="UniProtKB-ARBA"/>
</dbReference>
<evidence type="ECO:0000313" key="11">
    <source>
        <dbReference type="Proteomes" id="UP001233999"/>
    </source>
</evidence>
<protein>
    <recommendedName>
        <fullName evidence="9">CXXC-type domain-containing protein</fullName>
    </recommendedName>
</protein>
<feature type="compositionally biased region" description="Low complexity" evidence="8">
    <location>
        <begin position="632"/>
        <end position="656"/>
    </location>
</feature>
<feature type="compositionally biased region" description="Polar residues" evidence="8">
    <location>
        <begin position="664"/>
        <end position="675"/>
    </location>
</feature>
<evidence type="ECO:0000256" key="8">
    <source>
        <dbReference type="SAM" id="MobiDB-lite"/>
    </source>
</evidence>
<dbReference type="PANTHER" id="PTHR23199:SF16">
    <property type="entry name" value="PROTEIN SPAETZLE 5"/>
    <property type="match status" value="1"/>
</dbReference>
<evidence type="ECO:0000256" key="3">
    <source>
        <dbReference type="ARBA" id="ARBA00022771"/>
    </source>
</evidence>
<keyword evidence="11" id="KW-1185">Reference proteome</keyword>
<accession>A0AAD7ZKD5</accession>
<dbReference type="InterPro" id="IPR032104">
    <property type="entry name" value="Spaetzle"/>
</dbReference>
<dbReference type="Proteomes" id="UP001233999">
    <property type="component" value="Unassembled WGS sequence"/>
</dbReference>
<dbReference type="GO" id="GO:0008270">
    <property type="term" value="F:zinc ion binding"/>
    <property type="evidence" value="ECO:0007669"/>
    <property type="project" value="UniProtKB-KW"/>
</dbReference>
<keyword evidence="5" id="KW-1015">Disulfide bond</keyword>
<keyword evidence="1" id="KW-0479">Metal-binding</keyword>
<evidence type="ECO:0000259" key="9">
    <source>
        <dbReference type="PROSITE" id="PS51058"/>
    </source>
</evidence>
<dbReference type="AlphaFoldDB" id="A0AAD7ZKD5"/>
<dbReference type="GO" id="GO:0045087">
    <property type="term" value="P:innate immune response"/>
    <property type="evidence" value="ECO:0007669"/>
    <property type="project" value="TreeGrafter"/>
</dbReference>
<organism evidence="10 11">
    <name type="scientific">Diploptera punctata</name>
    <name type="common">Pacific beetle cockroach</name>
    <dbReference type="NCBI Taxonomy" id="6984"/>
    <lineage>
        <taxon>Eukaryota</taxon>
        <taxon>Metazoa</taxon>
        <taxon>Ecdysozoa</taxon>
        <taxon>Arthropoda</taxon>
        <taxon>Hexapoda</taxon>
        <taxon>Insecta</taxon>
        <taxon>Pterygota</taxon>
        <taxon>Neoptera</taxon>
        <taxon>Polyneoptera</taxon>
        <taxon>Dictyoptera</taxon>
        <taxon>Blattodea</taxon>
        <taxon>Blaberoidea</taxon>
        <taxon>Blaberidae</taxon>
        <taxon>Diplopterinae</taxon>
        <taxon>Diploptera</taxon>
    </lineage>
</organism>
<keyword evidence="3 7" id="KW-0863">Zinc-finger</keyword>
<dbReference type="InterPro" id="IPR052444">
    <property type="entry name" value="Spz/Toll_ligand-like"/>
</dbReference>
<gene>
    <name evidence="10" type="ORF">L9F63_003709</name>
</gene>
<dbReference type="EMBL" id="JASPKZ010007833">
    <property type="protein sequence ID" value="KAJ9581956.1"/>
    <property type="molecule type" value="Genomic_DNA"/>
</dbReference>
<feature type="region of interest" description="Disordered" evidence="8">
    <location>
        <begin position="606"/>
        <end position="689"/>
    </location>
</feature>
<sequence>MLILLKPLNSVPQCDHYGLCRNHYPFLPAAPGSVPPCAKPGSTFCEKIDQYPTNLIRYLIEKWGYEYSTLLSDESRDGFNYRSPPTYGPSHHPGYTYGPPKVHGYPFYPGVRLTGNASSGGYPDRQYKLPPQFLTPGPYLYTTLIQPVTHYNPDEWWERYARSNAEGTVGSNQHHKLRARKKRQAGGASQLCPTRTEYIMPKAAMNNRGNWMYVVNLNEVDDRYTQLVGTETCTQTQCNGLCTIPNGYTARCQQQYVQKRLAALDGRGDRLYTDIFWFPHCSFGSYEHMAFPKHRALVAILGNTTPLCRFIFCTQLLSAFSLWRKERMTHLAVTDGVFLRYKKGREKGSTLTQSSVASCARTNANCSTELSATRSESVGTGGGGGGGYQQQPPSQPPTPSSTVQDTGLPPFSSFSGRLLDISSWDYYEGLTGRLLDRGDGLPMLIPQPQYRPWESKGPDDSFSSSANKLPSFQSQFNAFPQEQTVTGNNGEVLTTLTAASPSPSSSSSGLPSFHTLSAVNPRPGYPLVPAPVQAREIPAIQQQFLDERHIQLFAHSQPFGSAHSLNNQPTVTTLTTVLTQLTQLHHSNFQNPMGVLDVNKMGGDGLKFSDSPLRGTDSRKKERRKVRASSLESSTESDGAGSSSVESSGQVAAVSSTAGFKSPLQPSSNTPSVSDSEGEKPVKKKRKRCGECTGCQRKDNCGDCAPCRNDKSHQICKMRRCEKLTEKKIKC</sequence>
<dbReference type="PANTHER" id="PTHR23199">
    <property type="entry name" value="NEUROTROPHIN 1-RELATED"/>
    <property type="match status" value="1"/>
</dbReference>
<evidence type="ECO:0000256" key="1">
    <source>
        <dbReference type="ARBA" id="ARBA00022723"/>
    </source>
</evidence>
<dbReference type="Pfam" id="PF16077">
    <property type="entry name" value="Spaetzle"/>
    <property type="match status" value="1"/>
</dbReference>
<feature type="non-terminal residue" evidence="10">
    <location>
        <position position="1"/>
    </location>
</feature>
<evidence type="ECO:0000256" key="4">
    <source>
        <dbReference type="ARBA" id="ARBA00022833"/>
    </source>
</evidence>
<evidence type="ECO:0000256" key="5">
    <source>
        <dbReference type="ARBA" id="ARBA00023157"/>
    </source>
</evidence>
<dbReference type="InterPro" id="IPR029034">
    <property type="entry name" value="Cystine-knot_cytokine"/>
</dbReference>
<keyword evidence="4" id="KW-0862">Zinc</keyword>
<comment type="caution">
    <text evidence="10">The sequence shown here is derived from an EMBL/GenBank/DDBJ whole genome shotgun (WGS) entry which is preliminary data.</text>
</comment>
<evidence type="ECO:0000313" key="10">
    <source>
        <dbReference type="EMBL" id="KAJ9581956.1"/>
    </source>
</evidence>
<proteinExistence type="predicted"/>
<dbReference type="GO" id="GO:0021556">
    <property type="term" value="P:central nervous system formation"/>
    <property type="evidence" value="ECO:0007669"/>
    <property type="project" value="TreeGrafter"/>
</dbReference>
<dbReference type="InterPro" id="IPR002857">
    <property type="entry name" value="Znf_CXXC"/>
</dbReference>
<evidence type="ECO:0000256" key="7">
    <source>
        <dbReference type="PROSITE-ProRule" id="PRU00509"/>
    </source>
</evidence>
<dbReference type="GO" id="GO:0005121">
    <property type="term" value="F:Toll binding"/>
    <property type="evidence" value="ECO:0007669"/>
    <property type="project" value="TreeGrafter"/>
</dbReference>
<evidence type="ECO:0000256" key="6">
    <source>
        <dbReference type="ARBA" id="ARBA00023180"/>
    </source>
</evidence>
<reference evidence="10" key="2">
    <citation type="submission" date="2023-05" db="EMBL/GenBank/DDBJ databases">
        <authorList>
            <person name="Fouks B."/>
        </authorList>
    </citation>
    <scope>NUCLEOTIDE SEQUENCE</scope>
    <source>
        <strain evidence="10">Stay&amp;Tobe</strain>
        <tissue evidence="10">Testes</tissue>
    </source>
</reference>
<dbReference type="SUPFAM" id="SSF57501">
    <property type="entry name" value="Cystine-knot cytokines"/>
    <property type="match status" value="1"/>
</dbReference>
<evidence type="ECO:0000256" key="2">
    <source>
        <dbReference type="ARBA" id="ARBA00022729"/>
    </source>
</evidence>
<dbReference type="GO" id="GO:0008083">
    <property type="term" value="F:growth factor activity"/>
    <property type="evidence" value="ECO:0007669"/>
    <property type="project" value="TreeGrafter"/>
</dbReference>
<name>A0AAD7ZKD5_DIPPU</name>
<dbReference type="Pfam" id="PF02008">
    <property type="entry name" value="zf-CXXC"/>
    <property type="match status" value="1"/>
</dbReference>
<feature type="region of interest" description="Disordered" evidence="8">
    <location>
        <begin position="370"/>
        <end position="409"/>
    </location>
</feature>
<dbReference type="PROSITE" id="PS51058">
    <property type="entry name" value="ZF_CXXC"/>
    <property type="match status" value="1"/>
</dbReference>
<dbReference type="GO" id="GO:0003677">
    <property type="term" value="F:DNA binding"/>
    <property type="evidence" value="ECO:0007669"/>
    <property type="project" value="InterPro"/>
</dbReference>
<keyword evidence="2" id="KW-0732">Signal</keyword>